<dbReference type="RefSeq" id="WP_201916430.1">
    <property type="nucleotide sequence ID" value="NZ_JAERQG010000001.1"/>
</dbReference>
<evidence type="ECO:0000313" key="2">
    <source>
        <dbReference type="EMBL" id="MBL0763622.1"/>
    </source>
</evidence>
<evidence type="ECO:0000313" key="3">
    <source>
        <dbReference type="Proteomes" id="UP000642920"/>
    </source>
</evidence>
<sequence length="58" mass="6799">MIYSLVQIPQGVPNPADSEPLLINSTFDIILYIVLPILILIGYFLWRKRQKKRNEDKN</sequence>
<dbReference type="AlphaFoldDB" id="A0A937DCW6"/>
<comment type="caution">
    <text evidence="2">The sequence shown here is derived from an EMBL/GenBank/DDBJ whole genome shotgun (WGS) entry which is preliminary data.</text>
</comment>
<protein>
    <recommendedName>
        <fullName evidence="4">Adenylosuccinate synthetase</fullName>
    </recommendedName>
</protein>
<proteinExistence type="predicted"/>
<dbReference type="EMBL" id="JAERQG010000001">
    <property type="protein sequence ID" value="MBL0763622.1"/>
    <property type="molecule type" value="Genomic_DNA"/>
</dbReference>
<accession>A0A937DCW6</accession>
<name>A0A937DCW6_9BACT</name>
<reference evidence="2" key="1">
    <citation type="submission" date="2021-01" db="EMBL/GenBank/DDBJ databases">
        <title>Marivirga sp. nov., isolated from intertidal surface sediments.</title>
        <authorList>
            <person name="Zhang M."/>
        </authorList>
    </citation>
    <scope>NUCLEOTIDE SEQUENCE</scope>
    <source>
        <strain evidence="2">SM1354</strain>
    </source>
</reference>
<gene>
    <name evidence="2" type="ORF">JKP34_00065</name>
</gene>
<keyword evidence="1" id="KW-0812">Transmembrane</keyword>
<organism evidence="2 3">
    <name type="scientific">Marivirga atlantica</name>
    <dbReference type="NCBI Taxonomy" id="1548457"/>
    <lineage>
        <taxon>Bacteria</taxon>
        <taxon>Pseudomonadati</taxon>
        <taxon>Bacteroidota</taxon>
        <taxon>Cytophagia</taxon>
        <taxon>Cytophagales</taxon>
        <taxon>Marivirgaceae</taxon>
        <taxon>Marivirga</taxon>
    </lineage>
</organism>
<keyword evidence="3" id="KW-1185">Reference proteome</keyword>
<keyword evidence="1" id="KW-1133">Transmembrane helix</keyword>
<feature type="transmembrane region" description="Helical" evidence="1">
    <location>
        <begin position="29"/>
        <end position="46"/>
    </location>
</feature>
<dbReference type="Proteomes" id="UP000642920">
    <property type="component" value="Unassembled WGS sequence"/>
</dbReference>
<keyword evidence="1" id="KW-0472">Membrane</keyword>
<evidence type="ECO:0000256" key="1">
    <source>
        <dbReference type="SAM" id="Phobius"/>
    </source>
</evidence>
<evidence type="ECO:0008006" key="4">
    <source>
        <dbReference type="Google" id="ProtNLM"/>
    </source>
</evidence>